<dbReference type="KEGG" id="hav:AT03_19850"/>
<gene>
    <name evidence="2" type="ORF">AT03_19850</name>
</gene>
<evidence type="ECO:0000256" key="1">
    <source>
        <dbReference type="SAM" id="SignalP"/>
    </source>
</evidence>
<dbReference type="PATRIC" id="fig|1453496.5.peg.4089"/>
<dbReference type="EMBL" id="CP009706">
    <property type="protein sequence ID" value="AIU74428.1"/>
    <property type="molecule type" value="Genomic_DNA"/>
</dbReference>
<dbReference type="HOGENOM" id="CLU_1872166_0_0_6"/>
<dbReference type="AlphaFoldDB" id="A0A097R6R1"/>
<dbReference type="eggNOG" id="ENOG5032UDH">
    <property type="taxonomic scope" value="Bacteria"/>
</dbReference>
<dbReference type="OrthoDB" id="6413457at2"/>
<dbReference type="RefSeq" id="WP_025798490.1">
    <property type="nucleotide sequence ID" value="NZ_CP009706.1"/>
</dbReference>
<evidence type="ECO:0000313" key="3">
    <source>
        <dbReference type="Proteomes" id="UP000029986"/>
    </source>
</evidence>
<accession>A0A097R6R1</accession>
<evidence type="ECO:0000313" key="2">
    <source>
        <dbReference type="EMBL" id="AIU74428.1"/>
    </source>
</evidence>
<sequence length="143" mass="15660">MKKTLLALFVLSPFAALAAAPAQPMIGNYHAVGYTTCGGFKVLSSAISNENVMVLQITDPISKASQIYYGNRTDDESEKVQYVLSNYDEKTKQFTPDPSNTTINFGIKMGHPGTPGNDLYNLTMAGQTYICKQFTIFNSLSKK</sequence>
<dbReference type="GeneID" id="56893594"/>
<keyword evidence="3" id="KW-1185">Reference proteome</keyword>
<protein>
    <submittedName>
        <fullName evidence="2">Uncharacterized protein</fullName>
    </submittedName>
</protein>
<dbReference type="Proteomes" id="UP000029986">
    <property type="component" value="Chromosome"/>
</dbReference>
<feature type="chain" id="PRO_5001937902" evidence="1">
    <location>
        <begin position="19"/>
        <end position="143"/>
    </location>
</feature>
<organism evidence="2 3">
    <name type="scientific">Hafnia alvei FB1</name>
    <dbReference type="NCBI Taxonomy" id="1453496"/>
    <lineage>
        <taxon>Bacteria</taxon>
        <taxon>Pseudomonadati</taxon>
        <taxon>Pseudomonadota</taxon>
        <taxon>Gammaproteobacteria</taxon>
        <taxon>Enterobacterales</taxon>
        <taxon>Hafniaceae</taxon>
        <taxon>Hafnia</taxon>
    </lineage>
</organism>
<name>A0A097R6R1_HAFAL</name>
<keyword evidence="1" id="KW-0732">Signal</keyword>
<feature type="signal peptide" evidence="1">
    <location>
        <begin position="1"/>
        <end position="18"/>
    </location>
</feature>
<reference evidence="2 3" key="1">
    <citation type="journal article" date="2014" name="Gut Pathog.">
        <title>Gene clusters of Hafnia alvei strain FB1 important in survival and pathogenesis: a draft genome perspective.</title>
        <authorList>
            <person name="Tan J.Y."/>
            <person name="Yin W.F."/>
            <person name="Chan K.G."/>
        </authorList>
    </citation>
    <scope>NUCLEOTIDE SEQUENCE [LARGE SCALE GENOMIC DNA]</scope>
    <source>
        <strain evidence="2 3">FB1</strain>
    </source>
</reference>
<proteinExistence type="predicted"/>